<dbReference type="Pfam" id="PF14194">
    <property type="entry name" value="Cys_rich_VLP"/>
    <property type="match status" value="1"/>
</dbReference>
<feature type="domain" description="Cysteine-rich VLP" evidence="1">
    <location>
        <begin position="5"/>
        <end position="62"/>
    </location>
</feature>
<dbReference type="STRING" id="39492.ERS852540_00488"/>
<reference evidence="2 3" key="1">
    <citation type="submission" date="2015-09" db="EMBL/GenBank/DDBJ databases">
        <authorList>
            <consortium name="Pathogen Informatics"/>
        </authorList>
    </citation>
    <scope>NUCLEOTIDE SEQUENCE [LARGE SCALE GENOMIC DNA]</scope>
    <source>
        <strain evidence="2 3">2789STDY5834928</strain>
    </source>
</reference>
<evidence type="ECO:0000313" key="2">
    <source>
        <dbReference type="EMBL" id="CUQ82475.1"/>
    </source>
</evidence>
<protein>
    <recommendedName>
        <fullName evidence="1">Cysteine-rich VLP domain-containing protein</fullName>
    </recommendedName>
</protein>
<accession>A0A174Z502</accession>
<name>A0A174Z502_9FIRM</name>
<evidence type="ECO:0000313" key="3">
    <source>
        <dbReference type="Proteomes" id="UP000095662"/>
    </source>
</evidence>
<evidence type="ECO:0000259" key="1">
    <source>
        <dbReference type="Pfam" id="PF14194"/>
    </source>
</evidence>
<sequence length="76" mass="8773">MMKITTKQAEKVHRLVNSLCANCDKDGNCILLDDGEAHRCVQLISIYGIYCNYFKKAVLLADKELYEQIKKHNKLK</sequence>
<dbReference type="EMBL" id="CZBY01000003">
    <property type="protein sequence ID" value="CUQ82475.1"/>
    <property type="molecule type" value="Genomic_DNA"/>
</dbReference>
<dbReference type="InterPro" id="IPR025973">
    <property type="entry name" value="Cys_rich_VLP_dom"/>
</dbReference>
<dbReference type="OrthoDB" id="9790489at2"/>
<gene>
    <name evidence="2" type="ORF">ERS852540_00488</name>
</gene>
<dbReference type="AlphaFoldDB" id="A0A174Z502"/>
<dbReference type="Proteomes" id="UP000095662">
    <property type="component" value="Unassembled WGS sequence"/>
</dbReference>
<organism evidence="2 3">
    <name type="scientific">[Eubacterium] siraeum</name>
    <dbReference type="NCBI Taxonomy" id="39492"/>
    <lineage>
        <taxon>Bacteria</taxon>
        <taxon>Bacillati</taxon>
        <taxon>Bacillota</taxon>
        <taxon>Clostridia</taxon>
        <taxon>Eubacteriales</taxon>
        <taxon>Oscillospiraceae</taxon>
        <taxon>Oscillospiraceae incertae sedis</taxon>
    </lineage>
</organism>
<proteinExistence type="predicted"/>